<reference evidence="10" key="1">
    <citation type="submission" date="2025-08" db="UniProtKB">
        <authorList>
            <consortium name="RefSeq"/>
        </authorList>
    </citation>
    <scope>IDENTIFICATION</scope>
    <source>
        <tissue evidence="10">Blood</tissue>
    </source>
</reference>
<protein>
    <submittedName>
        <fullName evidence="10">Cilia- and flagella-associated protein 107 isoform X1</fullName>
    </submittedName>
</protein>
<evidence type="ECO:0000256" key="6">
    <source>
        <dbReference type="ARBA" id="ARBA00023273"/>
    </source>
</evidence>
<dbReference type="GeneID" id="129344852"/>
<dbReference type="GO" id="GO:0030317">
    <property type="term" value="P:flagellated sperm motility"/>
    <property type="evidence" value="ECO:0007669"/>
    <property type="project" value="InterPro"/>
</dbReference>
<keyword evidence="9" id="KW-1185">Reference proteome</keyword>
<comment type="subcellular location">
    <subcellularLocation>
        <location evidence="1">Cytoplasm</location>
        <location evidence="1">Cytoskeleton</location>
        <location evidence="1">Flagellum axoneme</location>
    </subcellularLocation>
</comment>
<evidence type="ECO:0000256" key="3">
    <source>
        <dbReference type="ARBA" id="ARBA00022846"/>
    </source>
</evidence>
<dbReference type="Proteomes" id="UP001190640">
    <property type="component" value="Chromosome 17"/>
</dbReference>
<dbReference type="PANTHER" id="PTHR31180">
    <property type="entry name" value="CILIA- AND FLAGELLA-ASSOCIATED PROTEIN 107-RELATED"/>
    <property type="match status" value="1"/>
</dbReference>
<keyword evidence="4" id="KW-0969">Cilium</keyword>
<keyword evidence="2" id="KW-0963">Cytoplasm</keyword>
<sequence>MITAYRGAQEWYLPSWRVEPKYSTKVLIGNWQEERRKFIQHPEKTCKSIYGRDYVRFPPEIPDRTVIRKNKKKLDGLPKHVLLTHHNEPHHRHLVTQYDDHFSRQGYNPLLPPLRKWNRHKMAWTPEKTDFPLAEPPTNYGLLEHLMRKWSNKDPPGMNSIYTISYMKPPVSAYAVHSHPFTTRLHNSSHEHLRPRTMDGYL</sequence>
<dbReference type="CTD" id="93190"/>
<organism evidence="9 10">
    <name type="scientific">Eublepharis macularius</name>
    <name type="common">Leopard gecko</name>
    <name type="synonym">Cyrtodactylus macularius</name>
    <dbReference type="NCBI Taxonomy" id="481883"/>
    <lineage>
        <taxon>Eukaryota</taxon>
        <taxon>Metazoa</taxon>
        <taxon>Chordata</taxon>
        <taxon>Craniata</taxon>
        <taxon>Vertebrata</taxon>
        <taxon>Euteleostomi</taxon>
        <taxon>Lepidosauria</taxon>
        <taxon>Squamata</taxon>
        <taxon>Bifurcata</taxon>
        <taxon>Gekkota</taxon>
        <taxon>Eublepharidae</taxon>
        <taxon>Eublepharinae</taxon>
        <taxon>Eublepharis</taxon>
    </lineage>
</organism>
<name>A0AA97LIP3_EUBMA</name>
<evidence type="ECO:0000256" key="2">
    <source>
        <dbReference type="ARBA" id="ARBA00022490"/>
    </source>
</evidence>
<proteinExistence type="predicted"/>
<dbReference type="RefSeq" id="XP_054857733.1">
    <property type="nucleotide sequence ID" value="XM_055001758.1"/>
</dbReference>
<comment type="function">
    <text evidence="7">Microtubule inner protein (MIP) part of the dynein-decorated doublet microtubules (DMTs) in cilia axoneme, which is required for motile cilia beating.</text>
</comment>
<evidence type="ECO:0000256" key="4">
    <source>
        <dbReference type="ARBA" id="ARBA00023069"/>
    </source>
</evidence>
<evidence type="ECO:0000313" key="9">
    <source>
        <dbReference type="Proteomes" id="UP001190640"/>
    </source>
</evidence>
<accession>A0AA97LIP3</accession>
<gene>
    <name evidence="10" type="primary">CFAP107</name>
</gene>
<keyword evidence="6" id="KW-0966">Cell projection</keyword>
<dbReference type="KEGG" id="emc:129344852"/>
<evidence type="ECO:0000256" key="7">
    <source>
        <dbReference type="ARBA" id="ARBA00035003"/>
    </source>
</evidence>
<keyword evidence="3 10" id="KW-0282">Flagellum</keyword>
<comment type="subunit">
    <text evidence="8">Microtubule inner protein component of sperm flagellar doublet microtubules.</text>
</comment>
<dbReference type="GO" id="GO:0005879">
    <property type="term" value="C:axonemal microtubule"/>
    <property type="evidence" value="ECO:0007669"/>
    <property type="project" value="TreeGrafter"/>
</dbReference>
<dbReference type="InterPro" id="IPR037662">
    <property type="entry name" value="CFAP68/107"/>
</dbReference>
<dbReference type="Pfam" id="PF22595">
    <property type="entry name" value="CFAP107"/>
    <property type="match status" value="1"/>
</dbReference>
<dbReference type="AlphaFoldDB" id="A0AA97LIP3"/>
<keyword evidence="5" id="KW-0206">Cytoskeleton</keyword>
<evidence type="ECO:0000313" key="10">
    <source>
        <dbReference type="RefSeq" id="XP_054857733.1"/>
    </source>
</evidence>
<dbReference type="PANTHER" id="PTHR31180:SF2">
    <property type="entry name" value="CILIA- AND FLAGELLA-ASSOCIATED PROTEIN 107"/>
    <property type="match status" value="1"/>
</dbReference>
<evidence type="ECO:0000256" key="8">
    <source>
        <dbReference type="ARBA" id="ARBA00046435"/>
    </source>
</evidence>
<evidence type="ECO:0000256" key="1">
    <source>
        <dbReference type="ARBA" id="ARBA00004611"/>
    </source>
</evidence>
<evidence type="ECO:0000256" key="5">
    <source>
        <dbReference type="ARBA" id="ARBA00023212"/>
    </source>
</evidence>
<dbReference type="InterPro" id="IPR054709">
    <property type="entry name" value="CFAP107"/>
</dbReference>